<accession>A0A6C0CUE3</accession>
<evidence type="ECO:0000259" key="1">
    <source>
        <dbReference type="Pfam" id="PF18922"/>
    </source>
</evidence>
<dbReference type="AlphaFoldDB" id="A0A6C0CUE3"/>
<evidence type="ECO:0000313" key="2">
    <source>
        <dbReference type="EMBL" id="QHT07364.1"/>
    </source>
</evidence>
<protein>
    <recommendedName>
        <fullName evidence="1">DUF5672 domain-containing protein</fullName>
    </recommendedName>
</protein>
<dbReference type="Pfam" id="PF18922">
    <property type="entry name" value="DUF5672"/>
    <property type="match status" value="1"/>
</dbReference>
<sequence>MNTPEWNECIKILADSVRHKPITRVTPNKVAVIIEPRNHIVLQDLLIWMVHLLAPHGWHFIVYHGNQNKDIIPFQDIIELRSLGKDNLTIEEYNSMCKSIPFWQSIPYENILIFQTDSVILDENLDRFLQYDYLGAPWSDFLVKGYGFTQPVGNGGLSLRRRTAMIGCLASTASKLPSLRKAHSWEDQYFSQHRYYKMNIPSKEIAQQFSVETIYYENTIGYHKPWLHLKNKMNDIYEHIKQKRMKF</sequence>
<feature type="domain" description="DUF5672" evidence="1">
    <location>
        <begin position="83"/>
        <end position="223"/>
    </location>
</feature>
<name>A0A6C0CUE3_9ZZZZ</name>
<proteinExistence type="predicted"/>
<dbReference type="InterPro" id="IPR043729">
    <property type="entry name" value="DUF5672"/>
</dbReference>
<organism evidence="2">
    <name type="scientific">viral metagenome</name>
    <dbReference type="NCBI Taxonomy" id="1070528"/>
    <lineage>
        <taxon>unclassified sequences</taxon>
        <taxon>metagenomes</taxon>
        <taxon>organismal metagenomes</taxon>
    </lineage>
</organism>
<dbReference type="EMBL" id="MN739481">
    <property type="protein sequence ID" value="QHT07364.1"/>
    <property type="molecule type" value="Genomic_DNA"/>
</dbReference>
<reference evidence="2" key="1">
    <citation type="journal article" date="2020" name="Nature">
        <title>Giant virus diversity and host interactions through global metagenomics.</title>
        <authorList>
            <person name="Schulz F."/>
            <person name="Roux S."/>
            <person name="Paez-Espino D."/>
            <person name="Jungbluth S."/>
            <person name="Walsh D.A."/>
            <person name="Denef V.J."/>
            <person name="McMahon K.D."/>
            <person name="Konstantinidis K.T."/>
            <person name="Eloe-Fadrosh E.A."/>
            <person name="Kyrpides N.C."/>
            <person name="Woyke T."/>
        </authorList>
    </citation>
    <scope>NUCLEOTIDE SEQUENCE</scope>
    <source>
        <strain evidence="2">GVMAG-M-3300021963-12</strain>
    </source>
</reference>